<dbReference type="InterPro" id="IPR000203">
    <property type="entry name" value="GPS"/>
</dbReference>
<dbReference type="InterPro" id="IPR051963">
    <property type="entry name" value="Adhesion_GPCR_A"/>
</dbReference>
<dbReference type="SMART" id="SM00082">
    <property type="entry name" value="LRRCT"/>
    <property type="match status" value="1"/>
</dbReference>
<comment type="similarity">
    <text evidence="2">Belongs to the G-protein coupled receptor 2 family. Adhesion G-protein coupled receptor (ADGR) subfamily.</text>
</comment>
<dbReference type="Gene3D" id="3.80.10.10">
    <property type="entry name" value="Ribonuclease Inhibitor"/>
    <property type="match status" value="1"/>
</dbReference>
<evidence type="ECO:0000259" key="18">
    <source>
        <dbReference type="PROSITE" id="PS50835"/>
    </source>
</evidence>
<evidence type="ECO:0000256" key="6">
    <source>
        <dbReference type="ARBA" id="ARBA00022737"/>
    </source>
</evidence>
<feature type="region of interest" description="Disordered" evidence="14">
    <location>
        <begin position="1576"/>
        <end position="1600"/>
    </location>
</feature>
<evidence type="ECO:0000313" key="21">
    <source>
        <dbReference type="RefSeq" id="XP_011304096.1"/>
    </source>
</evidence>
<evidence type="ECO:0000313" key="19">
    <source>
        <dbReference type="EMBL" id="JAG80057.1"/>
    </source>
</evidence>
<dbReference type="GO" id="GO:0007166">
    <property type="term" value="P:cell surface receptor signaling pathway"/>
    <property type="evidence" value="ECO:0007669"/>
    <property type="project" value="InterPro"/>
</dbReference>
<organism evidence="19">
    <name type="scientific">Fopius arisanus</name>
    <dbReference type="NCBI Taxonomy" id="64838"/>
    <lineage>
        <taxon>Eukaryota</taxon>
        <taxon>Metazoa</taxon>
        <taxon>Ecdysozoa</taxon>
        <taxon>Arthropoda</taxon>
        <taxon>Hexapoda</taxon>
        <taxon>Insecta</taxon>
        <taxon>Pterygota</taxon>
        <taxon>Neoptera</taxon>
        <taxon>Endopterygota</taxon>
        <taxon>Hymenoptera</taxon>
        <taxon>Apocrita</taxon>
        <taxon>Ichneumonoidea</taxon>
        <taxon>Braconidae</taxon>
        <taxon>Opiinae</taxon>
        <taxon>Fopius</taxon>
    </lineage>
</organism>
<evidence type="ECO:0000259" key="16">
    <source>
        <dbReference type="PROSITE" id="PS50221"/>
    </source>
</evidence>
<proteinExistence type="inferred from homology"/>
<dbReference type="Pfam" id="PF01463">
    <property type="entry name" value="LRRCT"/>
    <property type="match status" value="1"/>
</dbReference>
<dbReference type="Pfam" id="PF00002">
    <property type="entry name" value="7tm_2"/>
    <property type="match status" value="1"/>
</dbReference>
<dbReference type="SUPFAM" id="SSF48726">
    <property type="entry name" value="Immunoglobulin"/>
    <property type="match status" value="1"/>
</dbReference>
<keyword evidence="6" id="KW-0677">Repeat</keyword>
<accession>A0A0C9RPD9</accession>
<dbReference type="InterPro" id="IPR032675">
    <property type="entry name" value="LRR_dom_sf"/>
</dbReference>
<evidence type="ECO:0000256" key="5">
    <source>
        <dbReference type="ARBA" id="ARBA00022729"/>
    </source>
</evidence>
<feature type="transmembrane region" description="Helical" evidence="15">
    <location>
        <begin position="12"/>
        <end position="34"/>
    </location>
</feature>
<feature type="transmembrane region" description="Helical" evidence="15">
    <location>
        <begin position="811"/>
        <end position="833"/>
    </location>
</feature>
<evidence type="ECO:0000259" key="17">
    <source>
        <dbReference type="PROSITE" id="PS50261"/>
    </source>
</evidence>
<dbReference type="Proteomes" id="UP000694866">
    <property type="component" value="Unplaced"/>
</dbReference>
<evidence type="ECO:0000256" key="15">
    <source>
        <dbReference type="SAM" id="Phobius"/>
    </source>
</evidence>
<dbReference type="InterPro" id="IPR046338">
    <property type="entry name" value="GAIN_dom_sf"/>
</dbReference>
<dbReference type="InterPro" id="IPR007110">
    <property type="entry name" value="Ig-like_dom"/>
</dbReference>
<keyword evidence="8" id="KW-0297">G-protein coupled receptor</keyword>
<keyword evidence="9 15" id="KW-0472">Membrane</keyword>
<evidence type="ECO:0000256" key="14">
    <source>
        <dbReference type="SAM" id="MobiDB-lite"/>
    </source>
</evidence>
<dbReference type="Gene3D" id="1.20.1070.10">
    <property type="entry name" value="Rhodopsin 7-helix transmembrane proteins"/>
    <property type="match status" value="1"/>
</dbReference>
<dbReference type="PANTHER" id="PTHR45930:SF4">
    <property type="entry name" value="ADHESION G PROTEIN-COUPLED RECEPTOR A3"/>
    <property type="match status" value="1"/>
</dbReference>
<dbReference type="InterPro" id="IPR017981">
    <property type="entry name" value="GPCR_2-like_7TM"/>
</dbReference>
<keyword evidence="3" id="KW-0433">Leucine-rich repeat</keyword>
<dbReference type="InterPro" id="IPR013783">
    <property type="entry name" value="Ig-like_fold"/>
</dbReference>
<evidence type="ECO:0000256" key="3">
    <source>
        <dbReference type="ARBA" id="ARBA00022614"/>
    </source>
</evidence>
<keyword evidence="10" id="KW-1015">Disulfide bond</keyword>
<dbReference type="PROSITE" id="PS50261">
    <property type="entry name" value="G_PROTEIN_RECEP_F2_4"/>
    <property type="match status" value="1"/>
</dbReference>
<comment type="subcellular location">
    <subcellularLocation>
        <location evidence="1">Membrane</location>
        <topology evidence="1">Multi-pass membrane protein</topology>
    </subcellularLocation>
</comment>
<evidence type="ECO:0000256" key="12">
    <source>
        <dbReference type="ARBA" id="ARBA00023224"/>
    </source>
</evidence>
<gene>
    <name evidence="19" type="primary">Gpr125_1</name>
    <name evidence="21" type="synonym">Remo</name>
    <name evidence="19" type="ORF">g.41274</name>
</gene>
<dbReference type="OrthoDB" id="10031018at2759"/>
<keyword evidence="12" id="KW-0807">Transducer</keyword>
<dbReference type="PROSITE" id="PS51450">
    <property type="entry name" value="LRR"/>
    <property type="match status" value="2"/>
</dbReference>
<dbReference type="PROSITE" id="PS50221">
    <property type="entry name" value="GAIN_B"/>
    <property type="match status" value="1"/>
</dbReference>
<accession>A0A9R1U1U3</accession>
<feature type="region of interest" description="Disordered" evidence="14">
    <location>
        <begin position="1187"/>
        <end position="1215"/>
    </location>
</feature>
<keyword evidence="5" id="KW-0732">Signal</keyword>
<keyword evidence="11 21" id="KW-0675">Receptor</keyword>
<dbReference type="SMART" id="SM00409">
    <property type="entry name" value="IG"/>
    <property type="match status" value="1"/>
</dbReference>
<evidence type="ECO:0000256" key="8">
    <source>
        <dbReference type="ARBA" id="ARBA00023040"/>
    </source>
</evidence>
<dbReference type="EMBL" id="GBYB01010290">
    <property type="protein sequence ID" value="JAG80057.1"/>
    <property type="molecule type" value="Transcribed_RNA"/>
</dbReference>
<protein>
    <submittedName>
        <fullName evidence="19">Gpr125_1 protein</fullName>
    </submittedName>
    <submittedName>
        <fullName evidence="21">Probable G-protein coupled receptor 125</fullName>
    </submittedName>
</protein>
<feature type="transmembrane region" description="Helical" evidence="15">
    <location>
        <begin position="909"/>
        <end position="931"/>
    </location>
</feature>
<dbReference type="InterPro" id="IPR057244">
    <property type="entry name" value="GAIN_B"/>
</dbReference>
<dbReference type="Pfam" id="PF13855">
    <property type="entry name" value="LRR_8"/>
    <property type="match status" value="2"/>
</dbReference>
<dbReference type="InterPro" id="IPR036179">
    <property type="entry name" value="Ig-like_dom_sf"/>
</dbReference>
<dbReference type="Pfam" id="PF26588">
    <property type="entry name" value="GAIN_ADGRA3"/>
    <property type="match status" value="1"/>
</dbReference>
<feature type="transmembrane region" description="Helical" evidence="15">
    <location>
        <begin position="787"/>
        <end position="805"/>
    </location>
</feature>
<feature type="domain" description="GAIN-B" evidence="16">
    <location>
        <begin position="575"/>
        <end position="736"/>
    </location>
</feature>
<dbReference type="SUPFAM" id="SSF52058">
    <property type="entry name" value="L domain-like"/>
    <property type="match status" value="1"/>
</dbReference>
<feature type="compositionally biased region" description="Basic and acidic residues" evidence="14">
    <location>
        <begin position="1320"/>
        <end position="1330"/>
    </location>
</feature>
<dbReference type="SMART" id="SM00369">
    <property type="entry name" value="LRR_TYP"/>
    <property type="match status" value="5"/>
</dbReference>
<dbReference type="CTD" id="2768909"/>
<feature type="transmembrane region" description="Helical" evidence="15">
    <location>
        <begin position="1022"/>
        <end position="1046"/>
    </location>
</feature>
<dbReference type="SUPFAM" id="SSF111418">
    <property type="entry name" value="Hormone receptor domain"/>
    <property type="match status" value="1"/>
</dbReference>
<dbReference type="InterPro" id="IPR003599">
    <property type="entry name" value="Ig_sub"/>
</dbReference>
<reference evidence="19" key="1">
    <citation type="submission" date="2015-01" db="EMBL/GenBank/DDBJ databases">
        <title>Transcriptome Assembly of Fopius arisanus.</title>
        <authorList>
            <person name="Geib S."/>
        </authorList>
    </citation>
    <scope>NUCLEOTIDE SEQUENCE</scope>
</reference>
<evidence type="ECO:0000256" key="11">
    <source>
        <dbReference type="ARBA" id="ARBA00023170"/>
    </source>
</evidence>
<sequence length="1600" mass="179243">MLVLVCSDQPLLIMISLSILCILIGSLGTADGYLCPVLCSCKHVGPQNERLRVRCNKDIDDIKDIHINAVGIDLYYLDLSKNRIYVIEQGIFQNLTNLKRLDLSMNKVTTLNDGCFTGLDSLERLDLSKNQIASIDSSVFRHLSNLKKLDLSGNKISAVKANLFHDLLALERLKLNGNLLKTLSEENFHGLKFLHQLDLSNNPWKCDCHLYWISNWKNTSLFRLNSTPTCDSPPSTRGQPILDIHSLEDGQCQFDSPVLQMHPDHNQVVFAGDSMSLECSIPSITDDRSAHLNWSWNPNIFMSSDYFIDPQGTLSNVKVENNYLSDAGVIRSSITIFPVRKEHNGQWNCQLISIYGTQSKRITMIVISEDTNYCPLVITKNNKGVYAWPRTVVGWKVELPCEGTGVSTLTQLPVQASYQCNSTGSWNDLNTESCPFISPTTKALEQYSKVNLSLTKGNLLETVMRFRNHTGYPTKITDPIEIHFIAKTIENYLNFLIEEKDLGAMLVGIISSIMAFPRQMLKVSETSYNACTRLIKCIEVIAEFTPSIQLHTNNMALEEFRVKTENFVGLTCTWYSTVLEEKEDRLMHCATNNKTVILNTEDRSIEASIQLPASLFHRLDLTVAHQLMISMYSSNNFLPLISAPPKMDITSGVIGCKLIGRQVVNLTEPVYIMLKMPRSYHLGIRPRPVVWDLKSNVSGEWSTDGCQLSNLINNLIVFHCNRLGYYGLLEDTSYFDNSPHISSAKFRYSNPAIYVGTFVAIICLTITSVTYIICYASIIMPKRAKHCVVNTWISIILLCFLYTTGIQQTDSIKICQAVGLLLHYLSLCSLLWMTASASNMYKRLSKLNVADVPDDELSEQPIQKPLLGIYLVGWGIALIVCGISGAINLKDYAGYSFCFLSSSPALTGLFVPAIILVFYLTIFYLLVRCAIRNADHNRQLSEGTQATENMDLELLEPNHNRVDQSSVHSTQTVSSDVEDIEYSQITQLKGHIVILILYLIVWCSGAAATVKPFSLQMPHEETLFAVIYATSSSALGIFVLLFYGIARNDVRTQWNLMRCWWHKKKNRCCRSRSVTDTTPALPAQPLVHNLPVAISNIPVTQVISDTNSLNSLRFSSVSRACDIQKTADIGVNSGSNKGQNMNLVVLHRQQYRSNNSVTTYTEATHSASIEMFYNPRQSGVARKFFKKQRRHTKTNNLGPRKRGDGGATSDGGSCISVPRPAARLHESEIEKSIFGSSAKVNNTNLHVELNLINITNNINILSDSGGSISEDRTVPIRYIIGQENRQDLKKMNNDYKHVARNDSQEIPLPESSLTPNESDVDTRTEEEKRLRNVSQQCSLEYSSDLDLTIQMMSERSDHNLSEFGEMPEPQDKIVEGDFNCSSFGQACQNRRQKPLARSQSSSLYFLSEGTFDGINLRNSSASSLNDVRSADASSRNCQSRISIDDLQSEERLNERINNRSDHPHSTISESNFISENVLFPAISPMGSGSLRDVNPILENDTGFPLRESLTVTNSTATKDLTHQQSDPTGRNYLTKDFNSLHNLPVIDVILGTTRHLDINASIGADYEDSHYEHSQHFSEDGVPLDDMLLESNSDKKETCV</sequence>
<dbReference type="PROSITE" id="PS50835">
    <property type="entry name" value="IG_LIKE"/>
    <property type="match status" value="1"/>
</dbReference>
<evidence type="ECO:0000256" key="1">
    <source>
        <dbReference type="ARBA" id="ARBA00004141"/>
    </source>
</evidence>
<dbReference type="RefSeq" id="XP_011304096.1">
    <property type="nucleotide sequence ID" value="XM_011305794.1"/>
</dbReference>
<keyword evidence="13" id="KW-0393">Immunoglobulin domain</keyword>
<evidence type="ECO:0000256" key="10">
    <source>
        <dbReference type="ARBA" id="ARBA00023157"/>
    </source>
</evidence>
<name>A0A0C9RPD9_9HYME</name>
<keyword evidence="20" id="KW-1185">Reference proteome</keyword>
<evidence type="ECO:0000313" key="20">
    <source>
        <dbReference type="Proteomes" id="UP000694866"/>
    </source>
</evidence>
<feature type="transmembrane region" description="Helical" evidence="15">
    <location>
        <begin position="992"/>
        <end position="1010"/>
    </location>
</feature>
<evidence type="ECO:0000256" key="7">
    <source>
        <dbReference type="ARBA" id="ARBA00022989"/>
    </source>
</evidence>
<dbReference type="InterPro" id="IPR058808">
    <property type="entry name" value="GAIN_ADGRA2/3"/>
</dbReference>
<dbReference type="InterPro" id="IPR003591">
    <property type="entry name" value="Leu-rich_rpt_typical-subtyp"/>
</dbReference>
<dbReference type="PANTHER" id="PTHR45930">
    <property type="entry name" value="G-PROTEIN COUPLED RECEPTOR 124-LIKE PROTEIN"/>
    <property type="match status" value="1"/>
</dbReference>
<evidence type="ECO:0000256" key="2">
    <source>
        <dbReference type="ARBA" id="ARBA00007343"/>
    </source>
</evidence>
<feature type="region of interest" description="Disordered" evidence="14">
    <location>
        <begin position="1299"/>
        <end position="1334"/>
    </location>
</feature>
<evidence type="ECO:0000256" key="4">
    <source>
        <dbReference type="ARBA" id="ARBA00022692"/>
    </source>
</evidence>
<dbReference type="GO" id="GO:0005886">
    <property type="term" value="C:plasma membrane"/>
    <property type="evidence" value="ECO:0007669"/>
    <property type="project" value="TreeGrafter"/>
</dbReference>
<feature type="transmembrane region" description="Helical" evidence="15">
    <location>
        <begin position="752"/>
        <end position="775"/>
    </location>
</feature>
<keyword evidence="7 15" id="KW-1133">Transmembrane helix</keyword>
<dbReference type="InterPro" id="IPR001611">
    <property type="entry name" value="Leu-rich_rpt"/>
</dbReference>
<dbReference type="KEGG" id="fas:105267143"/>
<dbReference type="GO" id="GO:0004930">
    <property type="term" value="F:G protein-coupled receptor activity"/>
    <property type="evidence" value="ECO:0007669"/>
    <property type="project" value="UniProtKB-KW"/>
</dbReference>
<dbReference type="InterPro" id="IPR000832">
    <property type="entry name" value="GPCR_2_secretin-like"/>
</dbReference>
<dbReference type="InterPro" id="IPR000483">
    <property type="entry name" value="Cys-rich_flank_reg_C"/>
</dbReference>
<feature type="domain" description="G-protein coupled receptors family 2 profile 2" evidence="17">
    <location>
        <begin position="749"/>
        <end position="1047"/>
    </location>
</feature>
<dbReference type="Gene3D" id="2.60.40.10">
    <property type="entry name" value="Immunoglobulins"/>
    <property type="match status" value="1"/>
</dbReference>
<dbReference type="Gene3D" id="2.60.220.50">
    <property type="match status" value="1"/>
</dbReference>
<feature type="transmembrane region" description="Helical" evidence="15">
    <location>
        <begin position="867"/>
        <end position="889"/>
    </location>
</feature>
<feature type="domain" description="Ig-like" evidence="18">
    <location>
        <begin position="257"/>
        <end position="363"/>
    </location>
</feature>
<keyword evidence="4 15" id="KW-0812">Transmembrane</keyword>
<reference evidence="21" key="2">
    <citation type="submission" date="2025-04" db="UniProtKB">
        <authorList>
            <consortium name="RefSeq"/>
        </authorList>
    </citation>
    <scope>IDENTIFICATION</scope>
    <source>
        <strain evidence="21">USDA-PBARC FA_bdor</strain>
        <tissue evidence="21">Whole organism</tissue>
    </source>
</reference>
<dbReference type="GeneID" id="105267143"/>
<dbReference type="InterPro" id="IPR036445">
    <property type="entry name" value="GPCR_2_extracell_dom_sf"/>
</dbReference>
<dbReference type="Pfam" id="PF01825">
    <property type="entry name" value="GPS"/>
    <property type="match status" value="1"/>
</dbReference>
<evidence type="ECO:0000256" key="9">
    <source>
        <dbReference type="ARBA" id="ARBA00023136"/>
    </source>
</evidence>
<evidence type="ECO:0000256" key="13">
    <source>
        <dbReference type="ARBA" id="ARBA00023319"/>
    </source>
</evidence>